<dbReference type="InterPro" id="IPR029063">
    <property type="entry name" value="SAM-dependent_MTases_sf"/>
</dbReference>
<dbReference type="Pfam" id="PF01135">
    <property type="entry name" value="PCMT"/>
    <property type="match status" value="1"/>
</dbReference>
<evidence type="ECO:0000313" key="2">
    <source>
        <dbReference type="EMBL" id="EGB06476.1"/>
    </source>
</evidence>
<keyword evidence="3" id="KW-1185">Reference proteome</keyword>
<dbReference type="OrthoDB" id="10257972at2759"/>
<organism evidence="3">
    <name type="scientific">Aureococcus anophagefferens</name>
    <name type="common">Harmful bloom alga</name>
    <dbReference type="NCBI Taxonomy" id="44056"/>
    <lineage>
        <taxon>Eukaryota</taxon>
        <taxon>Sar</taxon>
        <taxon>Stramenopiles</taxon>
        <taxon>Ochrophyta</taxon>
        <taxon>Pelagophyceae</taxon>
        <taxon>Pelagomonadales</taxon>
        <taxon>Pelagomonadaceae</taxon>
        <taxon>Aureococcus</taxon>
    </lineage>
</organism>
<reference evidence="2 3" key="1">
    <citation type="journal article" date="2011" name="Proc. Natl. Acad. Sci. U.S.A.">
        <title>Niche of harmful alga Aureococcus anophagefferens revealed through ecogenomics.</title>
        <authorList>
            <person name="Gobler C.J."/>
            <person name="Berry D.L."/>
            <person name="Dyhrman S.T."/>
            <person name="Wilhelm S.W."/>
            <person name="Salamov A."/>
            <person name="Lobanov A.V."/>
            <person name="Zhang Y."/>
            <person name="Collier J.L."/>
            <person name="Wurch L.L."/>
            <person name="Kustka A.B."/>
            <person name="Dill B.D."/>
            <person name="Shah M."/>
            <person name="VerBerkmoes N.C."/>
            <person name="Kuo A."/>
            <person name="Terry A."/>
            <person name="Pangilinan J."/>
            <person name="Lindquist E.A."/>
            <person name="Lucas S."/>
            <person name="Paulsen I.T."/>
            <person name="Hattenrath-Lehmann T.K."/>
            <person name="Talmage S.C."/>
            <person name="Walker E.A."/>
            <person name="Koch F."/>
            <person name="Burson A.M."/>
            <person name="Marcoval M.A."/>
            <person name="Tang Y.Z."/>
            <person name="Lecleir G.R."/>
            <person name="Coyne K.J."/>
            <person name="Berg G.M."/>
            <person name="Bertrand E.M."/>
            <person name="Saito M.A."/>
            <person name="Gladyshev V.N."/>
            <person name="Grigoriev I.V."/>
        </authorList>
    </citation>
    <scope>NUCLEOTIDE SEQUENCE [LARGE SCALE GENOMIC DNA]</scope>
    <source>
        <strain evidence="3">CCMP 1984</strain>
    </source>
</reference>
<dbReference type="CDD" id="cd02440">
    <property type="entry name" value="AdoMet_MTases"/>
    <property type="match status" value="1"/>
</dbReference>
<dbReference type="KEGG" id="aaf:AURANDRAFT_28999"/>
<dbReference type="InParanoid" id="F0YE08"/>
<proteinExistence type="inferred from homology"/>
<dbReference type="GO" id="GO:0004719">
    <property type="term" value="F:protein-L-isoaspartate (D-aspartate) O-methyltransferase activity"/>
    <property type="evidence" value="ECO:0007669"/>
    <property type="project" value="InterPro"/>
</dbReference>
<evidence type="ECO:0008006" key="4">
    <source>
        <dbReference type="Google" id="ProtNLM"/>
    </source>
</evidence>
<dbReference type="InterPro" id="IPR000682">
    <property type="entry name" value="PCMT"/>
</dbReference>
<protein>
    <recommendedName>
        <fullName evidence="4">Protein-L-isoaspartate O-methyltransferase</fullName>
    </recommendedName>
</protein>
<comment type="similarity">
    <text evidence="1">Belongs to the methyltransferase superfamily. L-isoaspartyl/D-aspartyl protein methyltransferase family.</text>
</comment>
<dbReference type="eggNOG" id="KOG1661">
    <property type="taxonomic scope" value="Eukaryota"/>
</dbReference>
<dbReference type="Gene3D" id="3.40.50.150">
    <property type="entry name" value="Vaccinia Virus protein VP39"/>
    <property type="match status" value="1"/>
</dbReference>
<evidence type="ECO:0000256" key="1">
    <source>
        <dbReference type="ARBA" id="ARBA00005369"/>
    </source>
</evidence>
<dbReference type="Proteomes" id="UP000002729">
    <property type="component" value="Unassembled WGS sequence"/>
</dbReference>
<dbReference type="EMBL" id="GL833134">
    <property type="protein sequence ID" value="EGB06476.1"/>
    <property type="molecule type" value="Genomic_DNA"/>
</dbReference>
<dbReference type="GeneID" id="20220649"/>
<sequence>MFGSRFPDSPAALADDLERRGAIATAGWRRAFRRVDRALFVPQRVLACAYDDAPLRSRDDDGSCVVHVSAPSIYAAAAEALDLRPRLSFLNAGSGSGYFSALAAELLGPDAVHHCVERCPALAARCRRVLRSEFEATCGRVVVHGASCFAVDAARSMRFDRIYVGAGARARDVPFFAELLKPGGVLVGAGQE</sequence>
<evidence type="ECO:0000313" key="3">
    <source>
        <dbReference type="Proteomes" id="UP000002729"/>
    </source>
</evidence>
<dbReference type="PANTHER" id="PTHR11579">
    <property type="entry name" value="PROTEIN-L-ISOASPARTATE O-METHYLTRANSFERASE"/>
    <property type="match status" value="1"/>
</dbReference>
<name>F0YE08_AURAN</name>
<dbReference type="AlphaFoldDB" id="F0YE08"/>
<dbReference type="PANTHER" id="PTHR11579:SF9">
    <property type="entry name" value="PROTEIN-L-ISOASPARTATE O-METHYLTRANSFERASE"/>
    <property type="match status" value="1"/>
</dbReference>
<dbReference type="RefSeq" id="XP_009038662.1">
    <property type="nucleotide sequence ID" value="XM_009040414.1"/>
</dbReference>
<dbReference type="GO" id="GO:0005737">
    <property type="term" value="C:cytoplasm"/>
    <property type="evidence" value="ECO:0007669"/>
    <property type="project" value="TreeGrafter"/>
</dbReference>
<accession>F0YE08</accession>
<dbReference type="SUPFAM" id="SSF53335">
    <property type="entry name" value="S-adenosyl-L-methionine-dependent methyltransferases"/>
    <property type="match status" value="1"/>
</dbReference>
<gene>
    <name evidence="2" type="ORF">AURANDRAFT_28999</name>
</gene>